<dbReference type="AlphaFoldDB" id="A0A9E8MWV0"/>
<protein>
    <submittedName>
        <fullName evidence="1">Uncharacterized protein</fullName>
    </submittedName>
</protein>
<organism evidence="1 2">
    <name type="scientific">Lacinutrix neustonica</name>
    <dbReference type="NCBI Taxonomy" id="2980107"/>
    <lineage>
        <taxon>Bacteria</taxon>
        <taxon>Pseudomonadati</taxon>
        <taxon>Bacteroidota</taxon>
        <taxon>Flavobacteriia</taxon>
        <taxon>Flavobacteriales</taxon>
        <taxon>Flavobacteriaceae</taxon>
        <taxon>Lacinutrix</taxon>
    </lineage>
</organism>
<dbReference type="InterPro" id="IPR046495">
    <property type="entry name" value="DUF6588"/>
</dbReference>
<dbReference type="Pfam" id="PF20230">
    <property type="entry name" value="DUF6588"/>
    <property type="match status" value="1"/>
</dbReference>
<evidence type="ECO:0000313" key="2">
    <source>
        <dbReference type="Proteomes" id="UP001164705"/>
    </source>
</evidence>
<reference evidence="1" key="1">
    <citation type="submission" date="2022-11" db="EMBL/GenBank/DDBJ databases">
        <title>Lacinutrix neustonica HL-RS19T sp. nov., isolated from the surface microlayer sample of brackish Lake Shihwa.</title>
        <authorList>
            <person name="Choi J.Y."/>
            <person name="Hwang C.Y."/>
        </authorList>
    </citation>
    <scope>NUCLEOTIDE SEQUENCE</scope>
    <source>
        <strain evidence="1">HL-RS19</strain>
    </source>
</reference>
<evidence type="ECO:0000313" key="1">
    <source>
        <dbReference type="EMBL" id="WAC01755.1"/>
    </source>
</evidence>
<dbReference type="Proteomes" id="UP001164705">
    <property type="component" value="Chromosome"/>
</dbReference>
<sequence>MKIFDFRDNAPSKAVASALGHNDPVQTVIITYDDPIFGNQETELELPTGIGSANVNIIPTVFLQASFSPFKGTQLKGRYFPKVDREDAKVGLYGLGLQQDFTAFLPADKLLPVTISRFNSVHPFRWKL</sequence>
<name>A0A9E8MWV0_9FLAO</name>
<dbReference type="KEGG" id="lnu:N7U66_17945"/>
<gene>
    <name evidence="1" type="ORF">N7U66_17945</name>
</gene>
<dbReference type="EMBL" id="CP113088">
    <property type="protein sequence ID" value="WAC01755.1"/>
    <property type="molecule type" value="Genomic_DNA"/>
</dbReference>
<proteinExistence type="predicted"/>
<dbReference type="RefSeq" id="WP_267676353.1">
    <property type="nucleotide sequence ID" value="NZ_CP113088.1"/>
</dbReference>
<keyword evidence="2" id="KW-1185">Reference proteome</keyword>
<accession>A0A9E8MWV0</accession>